<gene>
    <name evidence="2" type="ORF">ACKA06_17805</name>
</gene>
<reference evidence="2 3" key="1">
    <citation type="submission" date="2024-12" db="EMBL/GenBank/DDBJ databases">
        <authorList>
            <person name="Li X."/>
            <person name="Zhang D."/>
        </authorList>
    </citation>
    <scope>NUCLEOTIDE SEQUENCE [LARGE SCALE GENOMIC DNA]</scope>
    <source>
        <strain evidence="2 3">JCM19602</strain>
    </source>
</reference>
<keyword evidence="1" id="KW-0472">Membrane</keyword>
<comment type="caution">
    <text evidence="2">The sequence shown here is derived from an EMBL/GenBank/DDBJ whole genome shotgun (WGS) entry which is preliminary data.</text>
</comment>
<protein>
    <submittedName>
        <fullName evidence="2">Uncharacterized protein</fullName>
    </submittedName>
</protein>
<dbReference type="Proteomes" id="UP001628668">
    <property type="component" value="Unassembled WGS sequence"/>
</dbReference>
<feature type="transmembrane region" description="Helical" evidence="1">
    <location>
        <begin position="36"/>
        <end position="59"/>
    </location>
</feature>
<keyword evidence="1" id="KW-0812">Transmembrane</keyword>
<name>A0ABW8VTE2_9BACI</name>
<dbReference type="EMBL" id="JBJOSA010000020">
    <property type="protein sequence ID" value="MFL8938647.1"/>
    <property type="molecule type" value="Genomic_DNA"/>
</dbReference>
<sequence length="95" mass="9881">MINTLPGKIAAIILVVFVIQLIAFIVAVFSSNGFGAMVNFIQFAPSTAVMGLLFGALGVKKEKGAGRMISVITLLIGLIFAGISLIILFGYSFGG</sequence>
<keyword evidence="1" id="KW-1133">Transmembrane helix</keyword>
<evidence type="ECO:0000256" key="1">
    <source>
        <dbReference type="SAM" id="Phobius"/>
    </source>
</evidence>
<feature type="transmembrane region" description="Helical" evidence="1">
    <location>
        <begin position="71"/>
        <end position="93"/>
    </location>
</feature>
<evidence type="ECO:0000313" key="2">
    <source>
        <dbReference type="EMBL" id="MFL8938647.1"/>
    </source>
</evidence>
<accession>A0ABW8VTE2</accession>
<organism evidence="2 3">
    <name type="scientific">Rossellomorea oryzaecorticis</name>
    <dbReference type="NCBI Taxonomy" id="1396505"/>
    <lineage>
        <taxon>Bacteria</taxon>
        <taxon>Bacillati</taxon>
        <taxon>Bacillota</taxon>
        <taxon>Bacilli</taxon>
        <taxon>Bacillales</taxon>
        <taxon>Bacillaceae</taxon>
        <taxon>Rossellomorea</taxon>
    </lineage>
</organism>
<dbReference type="RefSeq" id="WP_411160324.1">
    <property type="nucleotide sequence ID" value="NZ_JBJOSA010000020.1"/>
</dbReference>
<proteinExistence type="predicted"/>
<keyword evidence="3" id="KW-1185">Reference proteome</keyword>
<feature type="transmembrane region" description="Helical" evidence="1">
    <location>
        <begin position="9"/>
        <end position="30"/>
    </location>
</feature>
<evidence type="ECO:0000313" key="3">
    <source>
        <dbReference type="Proteomes" id="UP001628668"/>
    </source>
</evidence>